<dbReference type="EMBL" id="MCGN01000012">
    <property type="protein sequence ID" value="ORY90444.1"/>
    <property type="molecule type" value="Genomic_DNA"/>
</dbReference>
<dbReference type="InParanoid" id="A0A1X2H0D1"/>
<evidence type="ECO:0000256" key="1">
    <source>
        <dbReference type="SAM" id="SignalP"/>
    </source>
</evidence>
<proteinExistence type="predicted"/>
<gene>
    <name evidence="2" type="ORF">BCR43DRAFT_528087</name>
</gene>
<organism evidence="2 3">
    <name type="scientific">Syncephalastrum racemosum</name>
    <name type="common">Filamentous fungus</name>
    <dbReference type="NCBI Taxonomy" id="13706"/>
    <lineage>
        <taxon>Eukaryota</taxon>
        <taxon>Fungi</taxon>
        <taxon>Fungi incertae sedis</taxon>
        <taxon>Mucoromycota</taxon>
        <taxon>Mucoromycotina</taxon>
        <taxon>Mucoromycetes</taxon>
        <taxon>Mucorales</taxon>
        <taxon>Syncephalastraceae</taxon>
        <taxon>Syncephalastrum</taxon>
    </lineage>
</organism>
<feature type="signal peptide" evidence="1">
    <location>
        <begin position="1"/>
        <end position="20"/>
    </location>
</feature>
<sequence>MRLSTAFIFLLGAAILQVKADSEPTNKKAIDAVLATSNQDYVKRQQYGYEYNDEPSGESVKPDPYVVVFGTRIPVPGLE</sequence>
<keyword evidence="3" id="KW-1185">Reference proteome</keyword>
<evidence type="ECO:0000313" key="3">
    <source>
        <dbReference type="Proteomes" id="UP000242180"/>
    </source>
</evidence>
<name>A0A1X2H0D1_SYNRA</name>
<protein>
    <submittedName>
        <fullName evidence="2">Uncharacterized protein</fullName>
    </submittedName>
</protein>
<accession>A0A1X2H0D1</accession>
<feature type="chain" id="PRO_5012710558" evidence="1">
    <location>
        <begin position="21"/>
        <end position="79"/>
    </location>
</feature>
<keyword evidence="1" id="KW-0732">Signal</keyword>
<reference evidence="2 3" key="1">
    <citation type="submission" date="2016-07" db="EMBL/GenBank/DDBJ databases">
        <title>Pervasive Adenine N6-methylation of Active Genes in Fungi.</title>
        <authorList>
            <consortium name="DOE Joint Genome Institute"/>
            <person name="Mondo S.J."/>
            <person name="Dannebaum R.O."/>
            <person name="Kuo R.C."/>
            <person name="Labutti K."/>
            <person name="Haridas S."/>
            <person name="Kuo A."/>
            <person name="Salamov A."/>
            <person name="Ahrendt S.R."/>
            <person name="Lipzen A."/>
            <person name="Sullivan W."/>
            <person name="Andreopoulos W.B."/>
            <person name="Clum A."/>
            <person name="Lindquist E."/>
            <person name="Daum C."/>
            <person name="Ramamoorthy G.K."/>
            <person name="Gryganskyi A."/>
            <person name="Culley D."/>
            <person name="Magnuson J.K."/>
            <person name="James T.Y."/>
            <person name="O'Malley M.A."/>
            <person name="Stajich J.E."/>
            <person name="Spatafora J.W."/>
            <person name="Visel A."/>
            <person name="Grigoriev I.V."/>
        </authorList>
    </citation>
    <scope>NUCLEOTIDE SEQUENCE [LARGE SCALE GENOMIC DNA]</scope>
    <source>
        <strain evidence="2 3">NRRL 2496</strain>
    </source>
</reference>
<dbReference type="Proteomes" id="UP000242180">
    <property type="component" value="Unassembled WGS sequence"/>
</dbReference>
<evidence type="ECO:0000313" key="2">
    <source>
        <dbReference type="EMBL" id="ORY90444.1"/>
    </source>
</evidence>
<comment type="caution">
    <text evidence="2">The sequence shown here is derived from an EMBL/GenBank/DDBJ whole genome shotgun (WGS) entry which is preliminary data.</text>
</comment>
<dbReference type="AlphaFoldDB" id="A0A1X2H0D1"/>